<protein>
    <recommendedName>
        <fullName evidence="3">Nuclease</fullName>
    </recommendedName>
</protein>
<gene>
    <name evidence="1" type="ORF">JMJ56_30320</name>
</gene>
<comment type="caution">
    <text evidence="1">The sequence shown here is derived from an EMBL/GenBank/DDBJ whole genome shotgun (WGS) entry which is preliminary data.</text>
</comment>
<evidence type="ECO:0000313" key="2">
    <source>
        <dbReference type="Proteomes" id="UP000660885"/>
    </source>
</evidence>
<dbReference type="SUPFAM" id="SSF50199">
    <property type="entry name" value="Staphylococcal nuclease"/>
    <property type="match status" value="1"/>
</dbReference>
<keyword evidence="2" id="KW-1185">Reference proteome</keyword>
<dbReference type="InterPro" id="IPR035437">
    <property type="entry name" value="SNase_OB-fold_sf"/>
</dbReference>
<dbReference type="Gene3D" id="2.40.50.90">
    <property type="match status" value="1"/>
</dbReference>
<dbReference type="Proteomes" id="UP000660885">
    <property type="component" value="Unassembled WGS sequence"/>
</dbReference>
<accession>A0ABS1UCN2</accession>
<evidence type="ECO:0000313" key="1">
    <source>
        <dbReference type="EMBL" id="MBL6082275.1"/>
    </source>
</evidence>
<proteinExistence type="predicted"/>
<dbReference type="EMBL" id="JAETWB010000056">
    <property type="protein sequence ID" value="MBL6082275.1"/>
    <property type="molecule type" value="Genomic_DNA"/>
</dbReference>
<evidence type="ECO:0008006" key="3">
    <source>
        <dbReference type="Google" id="ProtNLM"/>
    </source>
</evidence>
<reference evidence="1 2" key="1">
    <citation type="submission" date="2021-01" db="EMBL/GenBank/DDBJ databases">
        <title>Belnapia mucosa sp. nov. and Belnapia arida sp. nov., isolated from the Tabernas Desert (Almeria, Spain).</title>
        <authorList>
            <person name="Molina-Menor E."/>
            <person name="Vidal-Verdu A."/>
            <person name="Calonge A."/>
            <person name="Satari L."/>
            <person name="Pereto J."/>
            <person name="Porcar M."/>
        </authorList>
    </citation>
    <scope>NUCLEOTIDE SEQUENCE [LARGE SCALE GENOMIC DNA]</scope>
    <source>
        <strain evidence="1 2">T18</strain>
    </source>
</reference>
<sequence>MPFVVIRGHFHAQGYSPDGDSLRFAPEQPDLLQRLGGFRIRVNARGHVQLRMEGIDTLETHYAGPGGVRHQPRTWADAARMKLLDFAGITDVEWDVAGNTVLAAQDGTPGYILSRTIEKNGRPVAFVYAGTSPEADGVEVFLDPDRLQQSYNQLALRTGLAYPTFYTGLFRDLRDVMAEASTDARAAGIGLWPLDATSSGFDATSLAVITNQVCLLPKLFRRLSDYMVSTGSAVGFKPRLSQAPEPVLDLVEQNFTHWDTFVEQAEGGTQIRLTRLPEQLVFDEMQNQPANRFTAVMEGEAVTS</sequence>
<name>A0ABS1UCN2_9PROT</name>
<organism evidence="1 2">
    <name type="scientific">Belnapia arida</name>
    <dbReference type="NCBI Taxonomy" id="2804533"/>
    <lineage>
        <taxon>Bacteria</taxon>
        <taxon>Pseudomonadati</taxon>
        <taxon>Pseudomonadota</taxon>
        <taxon>Alphaproteobacteria</taxon>
        <taxon>Acetobacterales</taxon>
        <taxon>Roseomonadaceae</taxon>
        <taxon>Belnapia</taxon>
    </lineage>
</organism>
<dbReference type="RefSeq" id="WP_202835486.1">
    <property type="nucleotide sequence ID" value="NZ_JAETWB010000056.1"/>
</dbReference>